<feature type="compositionally biased region" description="Basic and acidic residues" evidence="5">
    <location>
        <begin position="844"/>
        <end position="859"/>
    </location>
</feature>
<reference evidence="8 9" key="1">
    <citation type="journal article" date="2017" name="Mol. Biol. Evol.">
        <title>The 4-celled Tetrabaena socialis nuclear genome reveals the essential components for genetic control of cell number at the origin of multicellularity in the volvocine lineage.</title>
        <authorList>
            <person name="Featherston J."/>
            <person name="Arakaki Y."/>
            <person name="Hanschen E.R."/>
            <person name="Ferris P.J."/>
            <person name="Michod R.E."/>
            <person name="Olson B.J.S.C."/>
            <person name="Nozaki H."/>
            <person name="Durand P.M."/>
        </authorList>
    </citation>
    <scope>NUCLEOTIDE SEQUENCE [LARGE SCALE GENOMIC DNA]</scope>
    <source>
        <strain evidence="8 9">NIES-571</strain>
    </source>
</reference>
<feature type="compositionally biased region" description="Basic and acidic residues" evidence="5">
    <location>
        <begin position="507"/>
        <end position="519"/>
    </location>
</feature>
<dbReference type="OrthoDB" id="541396at2759"/>
<evidence type="ECO:0000256" key="5">
    <source>
        <dbReference type="SAM" id="MobiDB-lite"/>
    </source>
</evidence>
<feature type="domain" description="Ion transport" evidence="7">
    <location>
        <begin position="115"/>
        <end position="225"/>
    </location>
</feature>
<feature type="transmembrane region" description="Helical" evidence="6">
    <location>
        <begin position="245"/>
        <end position="265"/>
    </location>
</feature>
<comment type="subcellular location">
    <subcellularLocation>
        <location evidence="1">Membrane</location>
        <topology evidence="1">Multi-pass membrane protein</topology>
    </subcellularLocation>
</comment>
<dbReference type="Pfam" id="PF00520">
    <property type="entry name" value="Ion_trans"/>
    <property type="match status" value="1"/>
</dbReference>
<gene>
    <name evidence="8" type="ORF">TSOC_011603</name>
</gene>
<feature type="compositionally biased region" description="Gly residues" evidence="5">
    <location>
        <begin position="1169"/>
        <end position="1188"/>
    </location>
</feature>
<sequence length="1343" mass="134528">MSNALPDASVRAGRALAMAREQQDAEKAKEEAWLPWPLGGVADWCKRMNRNDTSWYLFASGSGIRRFCIALTTAPAFGRVVLGLVFGNCITLAMDPGQCDEECQQSDRTRGFYVLRDFMLLLALFIFIFSVLGLQQFGGLWSFTAEANPGWPDKARSNFDTLWVSGYTVFQILTCEPEGDDWMRITWNGMRGAGDSAVLYFIAWAVVGNFILLSLFLAILITTFQLVLKHVALGWVRYWADGWNLLDAAVVAVSVAEIIVVATGGGKTGTQALRTLRLLRILRTLKLLRRIKSLHRLVKVVLRAEDEAAEFAAAEEVHLRCSEGTRQRRLLLRAVSRNLLADAAGSGGGGAPPDGAAGAAGGGGGGGPPQWLRPRRHSMPSQDPATQDNVRVMLGMAGGPAPPPPPYDHSGPGVVAAAAAALELELLLGRLRGNRGGVGLLGETRTLEGVEEGSEGGVLPPLARGYERVAVAAVAAAVAAGAASGRGSEVSTAAVAAAAAVLSGPSSRRELLRGRRSVSDTDLSSASRHASPSRLARPQQQQQQHHQQQQAGDEEAATHSGAQLPAARGPGGPEVRSRLGQHAPPPIAVPAVAAAAVHAVHAVHAGSSSHAIAIGPSAPGSGLPTPGSRHGGPQQGGSFMSRFYWSPPSSAPEDWPMGRDGSGGGDARGGGGGPGRGSNGASAASGRSSSGGGAPPSPGERMTWKQRAAAAAAVPRAPGSSSDLAAVLTAAAAPPPPALGGGGASWGRGGAGPDLTSLNPFFDRSPSLESDAATDLQFPSGLMQYANPLAAHSLRAMPAVAEGRSWGGDDGGGGGGGDGGDGFAAATAARGWPLGGGGGGFDAAAREEGASRGGQELREAAGPGPVAEALEDGVSDGGGGSPCVPASGASSLGAAQMLPVPPRTSLVRTRAAAAAGCLPPRPPRALAQCDSDAGAAASAYAMGAGGGSSSGGSGADEPPDDGRPRRLPYAGPRAAAVRRLLRHILDQSLRRASAGSGGGAAGWGSASRPQCKSDVCSAPSGGGGGGSDRAGSPHRSTASSGLASQPRSPCGPLAESYESGGGPYGGGGGGTAGVAAAAAASPGRGRNPRTVSEARDGSGGGGNPSPAAAATASTGASGPPFPGITIPTGREGSFANGSRPGSPRAGGGSGRPSSPRTGGGSGRPSSPRAGGGGGRPSSPRAGGGGGGDNLRVQASFAAARAQQAHAMPARASTAPRSHLPQAPSNGRAAAAAAAATGQSPPGLYGMWAATMRRSDGGNHPNRSRSNSPAGSNRYSGPGGTAQGGTGAWTPRAVVLARENGPRNAREMEQALFCECACGRWGGSWAGRVPLVASNRPGAVFGRR</sequence>
<feature type="transmembrane region" description="Helical" evidence="6">
    <location>
        <begin position="197"/>
        <end position="224"/>
    </location>
</feature>
<feature type="compositionally biased region" description="Gly residues" evidence="5">
    <location>
        <begin position="660"/>
        <end position="678"/>
    </location>
</feature>
<dbReference type="Gene3D" id="1.20.120.350">
    <property type="entry name" value="Voltage-gated potassium channels. Chain C"/>
    <property type="match status" value="1"/>
</dbReference>
<dbReference type="InterPro" id="IPR027359">
    <property type="entry name" value="Volt_channel_dom_sf"/>
</dbReference>
<feature type="compositionally biased region" description="Gly residues" evidence="5">
    <location>
        <begin position="1276"/>
        <end position="1286"/>
    </location>
</feature>
<feature type="compositionally biased region" description="Polar residues" evidence="5">
    <location>
        <begin position="1263"/>
        <end position="1274"/>
    </location>
</feature>
<name>A0A2J7ZQ82_9CHLO</name>
<evidence type="ECO:0000313" key="8">
    <source>
        <dbReference type="EMBL" id="PNH02425.1"/>
    </source>
</evidence>
<evidence type="ECO:0000256" key="4">
    <source>
        <dbReference type="ARBA" id="ARBA00023136"/>
    </source>
</evidence>
<accession>A0A2J7ZQ82</accession>
<feature type="compositionally biased region" description="Low complexity" evidence="5">
    <location>
        <begin position="1073"/>
        <end position="1085"/>
    </location>
</feature>
<feature type="region of interest" description="Disordered" evidence="5">
    <location>
        <begin position="943"/>
        <end position="969"/>
    </location>
</feature>
<feature type="region of interest" description="Disordered" evidence="5">
    <location>
        <begin position="837"/>
        <end position="886"/>
    </location>
</feature>
<feature type="transmembrane region" description="Helical" evidence="6">
    <location>
        <begin position="118"/>
        <end position="143"/>
    </location>
</feature>
<feature type="compositionally biased region" description="Gly residues" evidence="5">
    <location>
        <begin position="1059"/>
        <end position="1072"/>
    </location>
</feature>
<evidence type="ECO:0000256" key="1">
    <source>
        <dbReference type="ARBA" id="ARBA00004141"/>
    </source>
</evidence>
<protein>
    <submittedName>
        <fullName evidence="8">Voltage-dependent T-type calcium channel subunit alpha-1H</fullName>
    </submittedName>
</protein>
<feature type="compositionally biased region" description="Low complexity" evidence="5">
    <location>
        <begin position="1104"/>
        <end position="1129"/>
    </location>
</feature>
<keyword evidence="9" id="KW-1185">Reference proteome</keyword>
<dbReference type="Proteomes" id="UP000236333">
    <property type="component" value="Unassembled WGS sequence"/>
</dbReference>
<dbReference type="GO" id="GO:0005248">
    <property type="term" value="F:voltage-gated sodium channel activity"/>
    <property type="evidence" value="ECO:0007669"/>
    <property type="project" value="TreeGrafter"/>
</dbReference>
<evidence type="ECO:0000256" key="6">
    <source>
        <dbReference type="SAM" id="Phobius"/>
    </source>
</evidence>
<feature type="region of interest" description="Disordered" evidence="5">
    <location>
        <begin position="611"/>
        <end position="705"/>
    </location>
</feature>
<proteinExistence type="predicted"/>
<feature type="compositionally biased region" description="Gly residues" evidence="5">
    <location>
        <begin position="943"/>
        <end position="954"/>
    </location>
</feature>
<dbReference type="GO" id="GO:0001518">
    <property type="term" value="C:voltage-gated sodium channel complex"/>
    <property type="evidence" value="ECO:0007669"/>
    <property type="project" value="TreeGrafter"/>
</dbReference>
<feature type="compositionally biased region" description="Polar residues" evidence="5">
    <location>
        <begin position="520"/>
        <end position="530"/>
    </location>
</feature>
<feature type="compositionally biased region" description="Low complexity" evidence="5">
    <location>
        <begin position="539"/>
        <end position="550"/>
    </location>
</feature>
<keyword evidence="3 6" id="KW-1133">Transmembrane helix</keyword>
<dbReference type="Gene3D" id="1.10.287.70">
    <property type="match status" value="1"/>
</dbReference>
<feature type="region of interest" description="Disordered" evidence="5">
    <location>
        <begin position="345"/>
        <end position="385"/>
    </location>
</feature>
<feature type="region of interest" description="Disordered" evidence="5">
    <location>
        <begin position="991"/>
        <end position="1288"/>
    </location>
</feature>
<feature type="compositionally biased region" description="Low complexity" evidence="5">
    <location>
        <begin position="679"/>
        <end position="688"/>
    </location>
</feature>
<dbReference type="PANTHER" id="PTHR10037:SF62">
    <property type="entry name" value="SODIUM CHANNEL PROTEIN 60E"/>
    <property type="match status" value="1"/>
</dbReference>
<feature type="region of interest" description="Disordered" evidence="5">
    <location>
        <begin position="506"/>
        <end position="583"/>
    </location>
</feature>
<evidence type="ECO:0000313" key="9">
    <source>
        <dbReference type="Proteomes" id="UP000236333"/>
    </source>
</evidence>
<comment type="caution">
    <text evidence="8">The sequence shown here is derived from an EMBL/GenBank/DDBJ whole genome shotgun (WGS) entry which is preliminary data.</text>
</comment>
<evidence type="ECO:0000256" key="3">
    <source>
        <dbReference type="ARBA" id="ARBA00022989"/>
    </source>
</evidence>
<evidence type="ECO:0000259" key="7">
    <source>
        <dbReference type="Pfam" id="PF00520"/>
    </source>
</evidence>
<evidence type="ECO:0000256" key="2">
    <source>
        <dbReference type="ARBA" id="ARBA00022692"/>
    </source>
</evidence>
<dbReference type="InterPro" id="IPR005821">
    <property type="entry name" value="Ion_trans_dom"/>
</dbReference>
<keyword evidence="2 6" id="KW-0812">Transmembrane</keyword>
<organism evidence="8 9">
    <name type="scientific">Tetrabaena socialis</name>
    <dbReference type="NCBI Taxonomy" id="47790"/>
    <lineage>
        <taxon>Eukaryota</taxon>
        <taxon>Viridiplantae</taxon>
        <taxon>Chlorophyta</taxon>
        <taxon>core chlorophytes</taxon>
        <taxon>Chlorophyceae</taxon>
        <taxon>CS clade</taxon>
        <taxon>Chlamydomonadales</taxon>
        <taxon>Tetrabaenaceae</taxon>
        <taxon>Tetrabaena</taxon>
    </lineage>
</organism>
<dbReference type="PANTHER" id="PTHR10037">
    <property type="entry name" value="VOLTAGE-GATED CATION CHANNEL CALCIUM AND SODIUM"/>
    <property type="match status" value="1"/>
</dbReference>
<feature type="compositionally biased region" description="Low complexity" evidence="5">
    <location>
        <begin position="1191"/>
        <end position="1211"/>
    </location>
</feature>
<dbReference type="EMBL" id="PGGS01000658">
    <property type="protein sequence ID" value="PNH02425.1"/>
    <property type="molecule type" value="Genomic_DNA"/>
</dbReference>
<feature type="compositionally biased region" description="Polar residues" evidence="5">
    <location>
        <begin position="1034"/>
        <end position="1047"/>
    </location>
</feature>
<keyword evidence="4 6" id="KW-0472">Membrane</keyword>
<dbReference type="InterPro" id="IPR043203">
    <property type="entry name" value="VGCC_Ca_Na"/>
</dbReference>
<dbReference type="SUPFAM" id="SSF81324">
    <property type="entry name" value="Voltage-gated potassium channels"/>
    <property type="match status" value="1"/>
</dbReference>
<feature type="compositionally biased region" description="Gly residues" evidence="5">
    <location>
        <begin position="345"/>
        <end position="368"/>
    </location>
</feature>